<keyword evidence="3" id="KW-1185">Reference proteome</keyword>
<gene>
    <name evidence="2" type="ORF">ZIOFF_052214</name>
</gene>
<sequence length="225" mass="25469">MFTLANMLTTFIVVKDSASSAQFHVHMTKNDFARKYHVDRGLIELYSKVGWIVNVLKVFKEVDDPDLVLLNTMISGTGKKARSFLSKQAHIQKSAAKKVQSQSSCNTTTNFRLTSSTKGHDRKESEIRDVLVLTCPPTTAIAGKESQRVGRAFSSPWSPRAVQALWSLFTNEIKLSMSQAQQRRRDRRAHRSDHREIPTPPVANTEIGEEREFLGDSPSNRQRRL</sequence>
<feature type="region of interest" description="Disordered" evidence="1">
    <location>
        <begin position="177"/>
        <end position="225"/>
    </location>
</feature>
<accession>A0A8J5G3K0</accession>
<name>A0A8J5G3K0_ZINOF</name>
<comment type="caution">
    <text evidence="2">The sequence shown here is derived from an EMBL/GenBank/DDBJ whole genome shotgun (WGS) entry which is preliminary data.</text>
</comment>
<protein>
    <submittedName>
        <fullName evidence="2">Uncharacterized protein</fullName>
    </submittedName>
</protein>
<evidence type="ECO:0000313" key="2">
    <source>
        <dbReference type="EMBL" id="KAG6490884.1"/>
    </source>
</evidence>
<organism evidence="2 3">
    <name type="scientific">Zingiber officinale</name>
    <name type="common">Ginger</name>
    <name type="synonym">Amomum zingiber</name>
    <dbReference type="NCBI Taxonomy" id="94328"/>
    <lineage>
        <taxon>Eukaryota</taxon>
        <taxon>Viridiplantae</taxon>
        <taxon>Streptophyta</taxon>
        <taxon>Embryophyta</taxon>
        <taxon>Tracheophyta</taxon>
        <taxon>Spermatophyta</taxon>
        <taxon>Magnoliopsida</taxon>
        <taxon>Liliopsida</taxon>
        <taxon>Zingiberales</taxon>
        <taxon>Zingiberaceae</taxon>
        <taxon>Zingiber</taxon>
    </lineage>
</organism>
<dbReference type="Proteomes" id="UP000734854">
    <property type="component" value="Unassembled WGS sequence"/>
</dbReference>
<evidence type="ECO:0000256" key="1">
    <source>
        <dbReference type="SAM" id="MobiDB-lite"/>
    </source>
</evidence>
<feature type="compositionally biased region" description="Basic residues" evidence="1">
    <location>
        <begin position="182"/>
        <end position="192"/>
    </location>
</feature>
<proteinExistence type="predicted"/>
<reference evidence="2 3" key="1">
    <citation type="submission" date="2020-08" db="EMBL/GenBank/DDBJ databases">
        <title>Plant Genome Project.</title>
        <authorList>
            <person name="Zhang R.-G."/>
        </authorList>
    </citation>
    <scope>NUCLEOTIDE SEQUENCE [LARGE SCALE GENOMIC DNA]</scope>
    <source>
        <tissue evidence="2">Rhizome</tissue>
    </source>
</reference>
<dbReference type="EMBL" id="JACMSC010000014">
    <property type="protein sequence ID" value="KAG6490884.1"/>
    <property type="molecule type" value="Genomic_DNA"/>
</dbReference>
<evidence type="ECO:0000313" key="3">
    <source>
        <dbReference type="Proteomes" id="UP000734854"/>
    </source>
</evidence>
<dbReference type="AlphaFoldDB" id="A0A8J5G3K0"/>